<name>A0A9Q6LPI6_PISSA</name>
<dbReference type="EMBL" id="CP038908">
    <property type="protein sequence ID" value="QGO04652.1"/>
    <property type="molecule type" value="Genomic_DNA"/>
</dbReference>
<evidence type="ECO:0000313" key="1">
    <source>
        <dbReference type="EMBL" id="QGO04652.1"/>
    </source>
</evidence>
<keyword evidence="3" id="KW-1185">Reference proteome</keyword>
<organism evidence="2 3">
    <name type="scientific">Piscirickettsia salmonis</name>
    <dbReference type="NCBI Taxonomy" id="1238"/>
    <lineage>
        <taxon>Bacteria</taxon>
        <taxon>Pseudomonadati</taxon>
        <taxon>Pseudomonadota</taxon>
        <taxon>Gammaproteobacteria</taxon>
        <taxon>Thiotrichales</taxon>
        <taxon>Piscirickettsiaceae</taxon>
        <taxon>Piscirickettsia</taxon>
    </lineage>
</organism>
<dbReference type="EMBL" id="CP038909">
    <property type="protein sequence ID" value="QGO07609.1"/>
    <property type="molecule type" value="Genomic_DNA"/>
</dbReference>
<accession>A0A9Q6LPI6</accession>
<dbReference type="AlphaFoldDB" id="A0A9Q6LPI6"/>
<evidence type="ECO:0000313" key="2">
    <source>
        <dbReference type="EMBL" id="QGO07609.1"/>
    </source>
</evidence>
<dbReference type="RefSeq" id="WP_075273790.1">
    <property type="nucleotide sequence ID" value="NZ_CP013761.1"/>
</dbReference>
<evidence type="ECO:0000313" key="3">
    <source>
        <dbReference type="Proteomes" id="UP000422232"/>
    </source>
</evidence>
<dbReference type="Proteomes" id="UP000422232">
    <property type="component" value="Chromosome"/>
</dbReference>
<geneLocation type="plasmid" evidence="2 3">
    <name>unnamed1</name>
</geneLocation>
<sequence>MANKALSTNALIDQTKTSFKEAFLSAVATSQAHTNDNALNKAIKQGDLDKVLDSVGYNYLVAELSTIYRALLRKIIVNFRKVIFLCSLLRIKQLIQIIYQ</sequence>
<proteinExistence type="predicted"/>
<dbReference type="Proteomes" id="UP000422232">
    <property type="component" value="Plasmid unnamed1"/>
</dbReference>
<gene>
    <name evidence="1" type="ORF">Psal009_00523</name>
    <name evidence="2" type="ORF">Psal009_03568</name>
</gene>
<protein>
    <submittedName>
        <fullName evidence="2">Uncharacterized protein</fullName>
    </submittedName>
</protein>
<reference evidence="2 3" key="1">
    <citation type="submission" date="2019-04" db="EMBL/GenBank/DDBJ databases">
        <title>Complete genome sequencing of Piscirickettsia salmonis strain Psal-009.</title>
        <authorList>
            <person name="Schober I."/>
            <person name="Bunk B."/>
            <person name="Sproer C."/>
            <person name="Carril G.P."/>
            <person name="Riedel T."/>
            <person name="Flores-Herrera P.A."/>
            <person name="Nourdin-Galindo G."/>
            <person name="Marshall S.H."/>
            <person name="Overmann J."/>
        </authorList>
    </citation>
    <scope>NUCLEOTIDE SEQUENCE [LARGE SCALE GENOMIC DNA]</scope>
    <source>
        <strain evidence="2 3">Psal-009</strain>
        <plasmid evidence="2 3">unnamed1</plasmid>
    </source>
</reference>
<keyword evidence="2" id="KW-0614">Plasmid</keyword>